<sequence length="956" mass="107127">MRFLQVSAGLIKKTDEPSMQSQNQSQGQNLVASENESTLSESVPNSAIDVTNSRVRLPTEAASGELQPLKCSVQNTRMFQSDPSEPISSSILEKSAEDGYNWRKYGQKHVKGSEYPRSYYKFTHPTCEMKKQMERSHDGQITGIIYKGHHDHPKSQSSRHLAAGTMLSCHEEEKTDKLSSLMSVEDESTNAPDHTHHQIDPNSITESPETGGGQSNDCDEVTVDGNLESKRKKMEIANNDSALIGKTNHEPSVVVQTLSEVDILDDGYRWRKYGQKIVKGNPNPRSYYKCTNAGCPVRKHAERASHDPKEVITTYDGKHNHDVPAAKTISHEASASVVTDADGSLSIHASAALTETCGVFNCYDTGNINSGDWLPSPRFRIRNLEMEFAECTKIVINRIQKLEPENAMKLIGYLLLKHTDQEIMEFAFGPDSQILSLVNQAKAYLTLLQKSNISCPMQHLDDQKLHCMSFSPTISRPFSSPSSFSIPAPLSDSHLLSDQMLISQNLDFPRSSYTDLIGRLYNQAEQLSLVDHLHPSCPDYLRNKCFSEAAFGRGLSSRINMRLHPGWLESPPRACHYYSKGYCKNGINCRFFHGQTNPDGFSDTHNPSLNEFGKEDQVSAPGSFAKLESEIIELLKSKRGMPVSIASLPTMYLEKYGKVLQADGYLTESQRHGKAGFSLTKLLNQLNSSIRLIDRPHGQHSVILAEDACKYMEYRSDRIDQGAVIASSHQIYLTFPAESTFTGEDVFNYFNQYGPVHDVRIPRQEKRMFGFVSFLYPETVKNILAKGHPHYISGTRVLVKPYKEKSKLTDKKYAEIMGSPDCLPSQLFAVDQNTELILGISKSTASLQRKLSKDHDLAIELERQHLFELQLTPKQPTQQSCFSFGMEELKVLGMEEIKVLEDNFDYHSTVLKSGPRNDCISKQTYNNCNDINSDHIELPESPFASSQLGSSIFTVT</sequence>
<evidence type="ECO:0000256" key="5">
    <source>
        <dbReference type="ARBA" id="ARBA00022833"/>
    </source>
</evidence>
<keyword evidence="4 13" id="KW-0863">Zinc-finger</keyword>
<dbReference type="InterPro" id="IPR036576">
    <property type="entry name" value="WRKY_dom_sf"/>
</dbReference>
<dbReference type="SUPFAM" id="SSF118290">
    <property type="entry name" value="WRKY DNA-binding domain"/>
    <property type="match status" value="2"/>
</dbReference>
<dbReference type="InterPro" id="IPR036855">
    <property type="entry name" value="Znf_CCCH_sf"/>
</dbReference>
<feature type="domain" description="C3H1-type" evidence="16">
    <location>
        <begin position="569"/>
        <end position="596"/>
    </location>
</feature>
<dbReference type="Pfam" id="PF00642">
    <property type="entry name" value="zf-CCCH"/>
    <property type="match status" value="1"/>
</dbReference>
<comment type="subcellular location">
    <subcellularLocation>
        <location evidence="1">Nucleus</location>
    </subcellularLocation>
</comment>
<accession>A0A9E7GYA9</accession>
<dbReference type="OrthoDB" id="762982at2759"/>
<proteinExistence type="inferred from homology"/>
<evidence type="ECO:0000256" key="13">
    <source>
        <dbReference type="PROSITE-ProRule" id="PRU00723"/>
    </source>
</evidence>
<dbReference type="InterPro" id="IPR000504">
    <property type="entry name" value="RRM_dom"/>
</dbReference>
<dbReference type="EMBL" id="CP097510">
    <property type="protein sequence ID" value="URE23250.1"/>
    <property type="molecule type" value="Genomic_DNA"/>
</dbReference>
<dbReference type="GO" id="GO:0003723">
    <property type="term" value="F:RNA binding"/>
    <property type="evidence" value="ECO:0007669"/>
    <property type="project" value="UniProtKB-UniRule"/>
</dbReference>
<dbReference type="InterPro" id="IPR012677">
    <property type="entry name" value="Nucleotide-bd_a/b_plait_sf"/>
</dbReference>
<evidence type="ECO:0000256" key="7">
    <source>
        <dbReference type="ARBA" id="ARBA00023015"/>
    </source>
</evidence>
<dbReference type="GO" id="GO:0008270">
    <property type="term" value="F:zinc ion binding"/>
    <property type="evidence" value="ECO:0007669"/>
    <property type="project" value="UniProtKB-KW"/>
</dbReference>
<evidence type="ECO:0000256" key="1">
    <source>
        <dbReference type="ARBA" id="ARBA00004123"/>
    </source>
</evidence>
<keyword evidence="2 13" id="KW-0479">Metal-binding</keyword>
<evidence type="ECO:0000256" key="9">
    <source>
        <dbReference type="ARBA" id="ARBA00023163"/>
    </source>
</evidence>
<keyword evidence="3" id="KW-0677">Repeat</keyword>
<dbReference type="GO" id="GO:0043565">
    <property type="term" value="F:sequence-specific DNA binding"/>
    <property type="evidence" value="ECO:0007669"/>
    <property type="project" value="InterPro"/>
</dbReference>
<comment type="similarity">
    <text evidence="11">Belongs to the WRKY group I family.</text>
</comment>
<gene>
    <name evidence="19" type="ORF">MUK42_13015</name>
</gene>
<feature type="region of interest" description="Disordered" evidence="14">
    <location>
        <begin position="1"/>
        <end position="47"/>
    </location>
</feature>
<evidence type="ECO:0000256" key="11">
    <source>
        <dbReference type="ARBA" id="ARBA00061157"/>
    </source>
</evidence>
<dbReference type="PANTHER" id="PTHR24009:SF0">
    <property type="entry name" value="ZINC FINGER CCCH DOMAIN-CONTAINING PROTEIN 18"/>
    <property type="match status" value="1"/>
</dbReference>
<dbReference type="SUPFAM" id="SSF54928">
    <property type="entry name" value="RNA-binding domain, RBD"/>
    <property type="match status" value="1"/>
</dbReference>
<dbReference type="InterPro" id="IPR025605">
    <property type="entry name" value="OST-HTH/LOTUS_dom"/>
</dbReference>
<evidence type="ECO:0000256" key="10">
    <source>
        <dbReference type="ARBA" id="ARBA00023242"/>
    </source>
</evidence>
<dbReference type="SUPFAM" id="SSF90229">
    <property type="entry name" value="CCCH zinc finger"/>
    <property type="match status" value="1"/>
</dbReference>
<keyword evidence="10" id="KW-0539">Nucleus</keyword>
<dbReference type="AlphaFoldDB" id="A0A9E7GYA9"/>
<dbReference type="InterPro" id="IPR003657">
    <property type="entry name" value="WRKY_dom"/>
</dbReference>
<name>A0A9E7GYA9_9LILI</name>
<dbReference type="SMART" id="SM00774">
    <property type="entry name" value="WRKY"/>
    <property type="match status" value="2"/>
</dbReference>
<keyword evidence="9" id="KW-0804">Transcription</keyword>
<keyword evidence="6 12" id="KW-0694">RNA-binding</keyword>
<dbReference type="GO" id="GO:0016301">
    <property type="term" value="F:kinase activity"/>
    <property type="evidence" value="ECO:0007669"/>
    <property type="project" value="UniProtKB-KW"/>
</dbReference>
<dbReference type="InterPro" id="IPR056276">
    <property type="entry name" value="AtC3H46-like_PABC-like"/>
</dbReference>
<keyword evidence="19" id="KW-0418">Kinase</keyword>
<dbReference type="GO" id="GO:0005634">
    <property type="term" value="C:nucleus"/>
    <property type="evidence" value="ECO:0007669"/>
    <property type="project" value="UniProtKB-SubCell"/>
</dbReference>
<dbReference type="InterPro" id="IPR000571">
    <property type="entry name" value="Znf_CCCH"/>
</dbReference>
<dbReference type="PROSITE" id="PS50811">
    <property type="entry name" value="WRKY"/>
    <property type="match status" value="2"/>
</dbReference>
<dbReference type="FunFam" id="2.20.25.80:FF:000003">
    <property type="entry name" value="WRKY transcription factor 57"/>
    <property type="match status" value="1"/>
</dbReference>
<evidence type="ECO:0000256" key="2">
    <source>
        <dbReference type="ARBA" id="ARBA00022723"/>
    </source>
</evidence>
<organism evidence="19 20">
    <name type="scientific">Musa troglodytarum</name>
    <name type="common">fe'i banana</name>
    <dbReference type="NCBI Taxonomy" id="320322"/>
    <lineage>
        <taxon>Eukaryota</taxon>
        <taxon>Viridiplantae</taxon>
        <taxon>Streptophyta</taxon>
        <taxon>Embryophyta</taxon>
        <taxon>Tracheophyta</taxon>
        <taxon>Spermatophyta</taxon>
        <taxon>Magnoliopsida</taxon>
        <taxon>Liliopsida</taxon>
        <taxon>Zingiberales</taxon>
        <taxon>Musaceae</taxon>
        <taxon>Musa</taxon>
    </lineage>
</organism>
<feature type="compositionally biased region" description="Polar residues" evidence="14">
    <location>
        <begin position="30"/>
        <end position="47"/>
    </location>
</feature>
<feature type="domain" description="RRM" evidence="15">
    <location>
        <begin position="729"/>
        <end position="804"/>
    </location>
</feature>
<dbReference type="FunFam" id="2.20.25.80:FF:000006">
    <property type="entry name" value="WRKY transcription factor"/>
    <property type="match status" value="1"/>
</dbReference>
<keyword evidence="5 13" id="KW-0862">Zinc</keyword>
<keyword evidence="8" id="KW-0238">DNA-binding</keyword>
<keyword evidence="19" id="KW-0808">Transferase</keyword>
<evidence type="ECO:0000313" key="20">
    <source>
        <dbReference type="Proteomes" id="UP001055439"/>
    </source>
</evidence>
<feature type="domain" description="WRKY" evidence="17">
    <location>
        <begin position="259"/>
        <end position="324"/>
    </location>
</feature>
<dbReference type="Gene3D" id="3.30.70.330">
    <property type="match status" value="1"/>
</dbReference>
<evidence type="ECO:0000259" key="17">
    <source>
        <dbReference type="PROSITE" id="PS50811"/>
    </source>
</evidence>
<evidence type="ECO:0000256" key="4">
    <source>
        <dbReference type="ARBA" id="ARBA00022771"/>
    </source>
</evidence>
<dbReference type="PROSITE" id="PS50102">
    <property type="entry name" value="RRM"/>
    <property type="match status" value="1"/>
</dbReference>
<feature type="domain" description="HTH OST-type" evidence="18">
    <location>
        <begin position="623"/>
        <end position="706"/>
    </location>
</feature>
<feature type="compositionally biased region" description="Low complexity" evidence="14">
    <location>
        <begin position="20"/>
        <end position="29"/>
    </location>
</feature>
<dbReference type="Proteomes" id="UP001055439">
    <property type="component" value="Chromosome 8"/>
</dbReference>
<dbReference type="Pfam" id="PF00076">
    <property type="entry name" value="RRM_1"/>
    <property type="match status" value="1"/>
</dbReference>
<evidence type="ECO:0000256" key="14">
    <source>
        <dbReference type="SAM" id="MobiDB-lite"/>
    </source>
</evidence>
<evidence type="ECO:0000259" key="15">
    <source>
        <dbReference type="PROSITE" id="PS50102"/>
    </source>
</evidence>
<dbReference type="PROSITE" id="PS51644">
    <property type="entry name" value="HTH_OST"/>
    <property type="match status" value="1"/>
</dbReference>
<dbReference type="GO" id="GO:0003700">
    <property type="term" value="F:DNA-binding transcription factor activity"/>
    <property type="evidence" value="ECO:0007669"/>
    <property type="project" value="InterPro"/>
</dbReference>
<reference evidence="19" key="1">
    <citation type="submission" date="2022-05" db="EMBL/GenBank/DDBJ databases">
        <title>The Musa troglodytarum L. genome provides insights into the mechanism of non-climacteric behaviour and enrichment of carotenoids.</title>
        <authorList>
            <person name="Wang J."/>
        </authorList>
    </citation>
    <scope>NUCLEOTIDE SEQUENCE</scope>
    <source>
        <tissue evidence="19">Leaf</tissue>
    </source>
</reference>
<dbReference type="Pfam" id="PF23182">
    <property type="entry name" value="PABC_AtC3H46"/>
    <property type="match status" value="1"/>
</dbReference>
<evidence type="ECO:0000259" key="18">
    <source>
        <dbReference type="PROSITE" id="PS51644"/>
    </source>
</evidence>
<dbReference type="InterPro" id="IPR035979">
    <property type="entry name" value="RBD_domain_sf"/>
</dbReference>
<dbReference type="Pfam" id="PF03106">
    <property type="entry name" value="WRKY"/>
    <property type="match status" value="2"/>
</dbReference>
<dbReference type="Gene3D" id="2.20.25.80">
    <property type="entry name" value="WRKY domain"/>
    <property type="match status" value="2"/>
</dbReference>
<keyword evidence="7" id="KW-0805">Transcription regulation</keyword>
<protein>
    <submittedName>
        <fullName evidence="19">Thymidine kinase</fullName>
    </submittedName>
</protein>
<feature type="domain" description="WRKY" evidence="17">
    <location>
        <begin position="97"/>
        <end position="155"/>
    </location>
</feature>
<evidence type="ECO:0000256" key="6">
    <source>
        <dbReference type="ARBA" id="ARBA00022884"/>
    </source>
</evidence>
<evidence type="ECO:0000256" key="12">
    <source>
        <dbReference type="PROSITE-ProRule" id="PRU00176"/>
    </source>
</evidence>
<feature type="region of interest" description="Disordered" evidence="14">
    <location>
        <begin position="169"/>
        <end position="222"/>
    </location>
</feature>
<dbReference type="SMART" id="SM00360">
    <property type="entry name" value="RRM"/>
    <property type="match status" value="1"/>
</dbReference>
<feature type="zinc finger region" description="C3H1-type" evidence="13">
    <location>
        <begin position="569"/>
        <end position="596"/>
    </location>
</feature>
<evidence type="ECO:0000256" key="3">
    <source>
        <dbReference type="ARBA" id="ARBA00022737"/>
    </source>
</evidence>
<evidence type="ECO:0000313" key="19">
    <source>
        <dbReference type="EMBL" id="URE23250.1"/>
    </source>
</evidence>
<evidence type="ECO:0000259" key="16">
    <source>
        <dbReference type="PROSITE" id="PS50103"/>
    </source>
</evidence>
<dbReference type="PANTHER" id="PTHR24009">
    <property type="entry name" value="RNA-BINDING (RRM/RBD/RNP MOTIFS)"/>
    <property type="match status" value="1"/>
</dbReference>
<keyword evidence="20" id="KW-1185">Reference proteome</keyword>
<dbReference type="PROSITE" id="PS50103">
    <property type="entry name" value="ZF_C3H1"/>
    <property type="match status" value="1"/>
</dbReference>
<evidence type="ECO:0000256" key="8">
    <source>
        <dbReference type="ARBA" id="ARBA00023125"/>
    </source>
</evidence>
<dbReference type="FunFam" id="3.30.70.330:FF:000678">
    <property type="entry name" value="zinc finger CCCH domain-containing protein 53-like isoform X2"/>
    <property type="match status" value="1"/>
</dbReference>